<dbReference type="Gene3D" id="3.40.50.720">
    <property type="entry name" value="NAD(P)-binding Rossmann-like Domain"/>
    <property type="match status" value="1"/>
</dbReference>
<evidence type="ECO:0000259" key="2">
    <source>
        <dbReference type="Pfam" id="PF01408"/>
    </source>
</evidence>
<protein>
    <submittedName>
        <fullName evidence="4">Putative dehydrogenase</fullName>
    </submittedName>
</protein>
<comment type="caution">
    <text evidence="4">The sequence shown here is derived from an EMBL/GenBank/DDBJ whole genome shotgun (WGS) entry which is preliminary data.</text>
</comment>
<keyword evidence="5" id="KW-1185">Reference proteome</keyword>
<dbReference type="SUPFAM" id="SSF51735">
    <property type="entry name" value="NAD(P)-binding Rossmann-fold domains"/>
    <property type="match status" value="1"/>
</dbReference>
<dbReference type="AlphaFoldDB" id="A0A562WJ71"/>
<dbReference type="InterPro" id="IPR036291">
    <property type="entry name" value="NAD(P)-bd_dom_sf"/>
</dbReference>
<dbReference type="Pfam" id="PF01408">
    <property type="entry name" value="GFO_IDH_MocA"/>
    <property type="match status" value="1"/>
</dbReference>
<dbReference type="EMBL" id="VLLP01000001">
    <property type="protein sequence ID" value="TWJ30306.1"/>
    <property type="molecule type" value="Genomic_DNA"/>
</dbReference>
<feature type="domain" description="Gfo/Idh/MocA-like oxidoreductase N-terminal" evidence="2">
    <location>
        <begin position="2"/>
        <end position="103"/>
    </location>
</feature>
<dbReference type="Proteomes" id="UP000319728">
    <property type="component" value="Unassembled WGS sequence"/>
</dbReference>
<dbReference type="Pfam" id="PF22725">
    <property type="entry name" value="GFO_IDH_MocA_C3"/>
    <property type="match status" value="1"/>
</dbReference>
<feature type="domain" description="GFO/IDH/MocA-like oxidoreductase" evidence="3">
    <location>
        <begin position="123"/>
        <end position="242"/>
    </location>
</feature>
<evidence type="ECO:0000256" key="1">
    <source>
        <dbReference type="ARBA" id="ARBA00023002"/>
    </source>
</evidence>
<dbReference type="PANTHER" id="PTHR43818:SF11">
    <property type="entry name" value="BCDNA.GH03377"/>
    <property type="match status" value="1"/>
</dbReference>
<evidence type="ECO:0000313" key="4">
    <source>
        <dbReference type="EMBL" id="TWJ30306.1"/>
    </source>
</evidence>
<dbReference type="InterPro" id="IPR000683">
    <property type="entry name" value="Gfo/Idh/MocA-like_OxRdtase_N"/>
</dbReference>
<dbReference type="GO" id="GO:0016491">
    <property type="term" value="F:oxidoreductase activity"/>
    <property type="evidence" value="ECO:0007669"/>
    <property type="project" value="UniProtKB-KW"/>
</dbReference>
<name>A0A562WJ71_9ACTN</name>
<organism evidence="4 5">
    <name type="scientific">Micromonospora sagamiensis</name>
    <dbReference type="NCBI Taxonomy" id="47875"/>
    <lineage>
        <taxon>Bacteria</taxon>
        <taxon>Bacillati</taxon>
        <taxon>Actinomycetota</taxon>
        <taxon>Actinomycetes</taxon>
        <taxon>Micromonosporales</taxon>
        <taxon>Micromonosporaceae</taxon>
        <taxon>Micromonospora</taxon>
    </lineage>
</organism>
<proteinExistence type="predicted"/>
<dbReference type="SUPFAM" id="SSF55347">
    <property type="entry name" value="Glyceraldehyde-3-phosphate dehydrogenase-like, C-terminal domain"/>
    <property type="match status" value="1"/>
</dbReference>
<dbReference type="Gene3D" id="3.30.360.10">
    <property type="entry name" value="Dihydrodipicolinate Reductase, domain 2"/>
    <property type="match status" value="1"/>
</dbReference>
<evidence type="ECO:0000259" key="3">
    <source>
        <dbReference type="Pfam" id="PF22725"/>
    </source>
</evidence>
<reference evidence="4 5" key="1">
    <citation type="submission" date="2019-07" db="EMBL/GenBank/DDBJ databases">
        <title>R&amp;d 2014.</title>
        <authorList>
            <person name="Klenk H.-P."/>
        </authorList>
    </citation>
    <scope>NUCLEOTIDE SEQUENCE [LARGE SCALE GENOMIC DNA]</scope>
    <source>
        <strain evidence="4 5">DSM 43912</strain>
    </source>
</reference>
<dbReference type="PANTHER" id="PTHR43818">
    <property type="entry name" value="BCDNA.GH03377"/>
    <property type="match status" value="1"/>
</dbReference>
<accession>A0A562WJ71</accession>
<keyword evidence="1" id="KW-0560">Oxidoreductase</keyword>
<sequence length="319" mass="33269">MGGGIAGRSHLFDLLCCPGFEPVAVCTTSVGSATRVAREFGVGSAYSDVAAMIAQERMDGLVVAVPPGAGDRVLPVAAGCGLPLVIDKPGAASPAVLRNVLATYPGLTGRTVVSYNRRYQAHVRALRSLLADGSLGALQRVHCTWTGPFRDRYASGDTYRGSVRFGGGVLLDTVCHVVDTLLFLGLGPLEVKRARLDRGSRPADVAAEVRLRGGGGRVSVTLSVGEGPEHWEIVVEGSAGRAHLVAAGLTVQTPAGARHVDGVDLGRPVEDLGRAERLGATVEEAEEVLRVLEHIRAAATARPWLPPRAKALGRLNGAC</sequence>
<dbReference type="InterPro" id="IPR055170">
    <property type="entry name" value="GFO_IDH_MocA-like_dom"/>
</dbReference>
<evidence type="ECO:0000313" key="5">
    <source>
        <dbReference type="Proteomes" id="UP000319728"/>
    </source>
</evidence>
<dbReference type="GO" id="GO:0000166">
    <property type="term" value="F:nucleotide binding"/>
    <property type="evidence" value="ECO:0007669"/>
    <property type="project" value="InterPro"/>
</dbReference>
<gene>
    <name evidence="4" type="ORF">JD81_03844</name>
</gene>
<dbReference type="InterPro" id="IPR050463">
    <property type="entry name" value="Gfo/Idh/MocA_oxidrdct_glycsds"/>
</dbReference>